<dbReference type="AlphaFoldDB" id="A0A4S4L9Q3"/>
<feature type="region of interest" description="Disordered" evidence="7">
    <location>
        <begin position="310"/>
        <end position="331"/>
    </location>
</feature>
<dbReference type="InterPro" id="IPR016040">
    <property type="entry name" value="NAD(P)-bd_dom"/>
</dbReference>
<evidence type="ECO:0000256" key="7">
    <source>
        <dbReference type="SAM" id="MobiDB-lite"/>
    </source>
</evidence>
<accession>A0A4S4L9Q3</accession>
<keyword evidence="5 6" id="KW-0949">S-adenosyl-L-methionine</keyword>
<evidence type="ECO:0000313" key="11">
    <source>
        <dbReference type="EMBL" id="THH08289.1"/>
    </source>
</evidence>
<organism evidence="11 12">
    <name type="scientific">Bondarzewia mesenterica</name>
    <dbReference type="NCBI Taxonomy" id="1095465"/>
    <lineage>
        <taxon>Eukaryota</taxon>
        <taxon>Fungi</taxon>
        <taxon>Dikarya</taxon>
        <taxon>Basidiomycota</taxon>
        <taxon>Agaricomycotina</taxon>
        <taxon>Agaricomycetes</taxon>
        <taxon>Russulales</taxon>
        <taxon>Bondarzewiaceae</taxon>
        <taxon>Bondarzewia</taxon>
    </lineage>
</organism>
<dbReference type="GO" id="GO:0005737">
    <property type="term" value="C:cytoplasm"/>
    <property type="evidence" value="ECO:0007669"/>
    <property type="project" value="UniProtKB-SubCell"/>
</dbReference>
<feature type="binding site" evidence="6">
    <location>
        <position position="146"/>
    </location>
    <ligand>
        <name>S-adenosyl-L-methionine</name>
        <dbReference type="ChEBI" id="CHEBI:59789"/>
    </ligand>
</feature>
<protein>
    <recommendedName>
        <fullName evidence="6">18S rRNA aminocarboxypropyltransferase</fullName>
        <ecNumber evidence="6">2.5.1.157</ecNumber>
    </recommendedName>
</protein>
<keyword evidence="6" id="KW-0539">Nucleus</keyword>
<comment type="catalytic activity">
    <reaction evidence="6">
        <text>an N(1)-methylpseudouridine in rRNA + S-adenosyl-L-methionine = N(1)-methyl-N(3)-[(3S)-3-amino-3-carboxypropyl]pseudouridine in rRNA + S-methyl-5'-thioadenosine + H(+)</text>
        <dbReference type="Rhea" id="RHEA:63296"/>
        <dbReference type="Rhea" id="RHEA-COMP:11634"/>
        <dbReference type="Rhea" id="RHEA-COMP:16310"/>
        <dbReference type="ChEBI" id="CHEBI:15378"/>
        <dbReference type="ChEBI" id="CHEBI:17509"/>
        <dbReference type="ChEBI" id="CHEBI:59789"/>
        <dbReference type="ChEBI" id="CHEBI:74890"/>
        <dbReference type="ChEBI" id="CHEBI:146234"/>
        <dbReference type="EC" id="2.5.1.157"/>
    </reaction>
</comment>
<feature type="compositionally biased region" description="Acidic residues" evidence="7">
    <location>
        <begin position="54"/>
        <end position="72"/>
    </location>
</feature>
<feature type="domain" description="16S/18S rRNA aminocarboxypropyltransferase Tsr3 C-terminal" evidence="8">
    <location>
        <begin position="120"/>
        <end position="168"/>
    </location>
</feature>
<keyword evidence="2 6" id="KW-0690">Ribosome biogenesis</keyword>
<gene>
    <name evidence="6" type="primary">TSR3</name>
    <name evidence="11" type="ORF">EW146_g9044</name>
</gene>
<dbReference type="GO" id="GO:0030490">
    <property type="term" value="P:maturation of SSU-rRNA"/>
    <property type="evidence" value="ECO:0007669"/>
    <property type="project" value="TreeGrafter"/>
</dbReference>
<comment type="catalytic activity">
    <reaction evidence="6">
        <text>N(1)-methylpseudouridine(1191) in yeast 18S rRNA + S-adenosyl-L-methionine = N(1)-methyl-N(3)-[(3S)-3-amino-3-carboxypropyl]pseudouridine(1191) in yeast 18S rRNA + S-methyl-5'-thioadenosine + H(+)</text>
        <dbReference type="Rhea" id="RHEA:63300"/>
        <dbReference type="Rhea" id="RHEA-COMP:13852"/>
        <dbReference type="Rhea" id="RHEA-COMP:16309"/>
        <dbReference type="ChEBI" id="CHEBI:15378"/>
        <dbReference type="ChEBI" id="CHEBI:17509"/>
        <dbReference type="ChEBI" id="CHEBI:59789"/>
        <dbReference type="ChEBI" id="CHEBI:74890"/>
        <dbReference type="ChEBI" id="CHEBI:146234"/>
    </reaction>
</comment>
<dbReference type="InterPro" id="IPR007209">
    <property type="entry name" value="RNaseL-inhib-like_metal-bd_dom"/>
</dbReference>
<feature type="compositionally biased region" description="Basic residues" evidence="7">
    <location>
        <begin position="12"/>
        <end position="26"/>
    </location>
</feature>
<comment type="subcellular location">
    <subcellularLocation>
        <location evidence="6">Cytoplasm</location>
    </subcellularLocation>
    <subcellularLocation>
        <location evidence="6">Nucleus</location>
    </subcellularLocation>
</comment>
<dbReference type="PANTHER" id="PTHR20426">
    <property type="entry name" value="RIBOSOME BIOGENESIS PROTEIN TSR3 HOMOLOG"/>
    <property type="match status" value="1"/>
</dbReference>
<name>A0A4S4L9Q3_9AGAM</name>
<dbReference type="GO" id="GO:0106388">
    <property type="term" value="F:rRNA small subunit aminocarboxypropyltransferase activity"/>
    <property type="evidence" value="ECO:0007669"/>
    <property type="project" value="UniProtKB-EC"/>
</dbReference>
<reference evidence="11 12" key="1">
    <citation type="submission" date="2019-02" db="EMBL/GenBank/DDBJ databases">
        <title>Genome sequencing of the rare red list fungi Bondarzewia mesenterica.</title>
        <authorList>
            <person name="Buettner E."/>
            <person name="Kellner H."/>
        </authorList>
    </citation>
    <scope>NUCLEOTIDE SEQUENCE [LARGE SCALE GENOMIC DNA]</scope>
    <source>
        <strain evidence="11 12">DSM 108281</strain>
    </source>
</reference>
<keyword evidence="4 6" id="KW-0808">Transferase</keyword>
<dbReference type="OrthoDB" id="10262062at2759"/>
<dbReference type="HAMAP" id="MF_01116">
    <property type="entry name" value="TSR3"/>
    <property type="match status" value="1"/>
</dbReference>
<dbReference type="Pfam" id="PF04034">
    <property type="entry name" value="Ribo_biogen_C"/>
    <property type="match status" value="2"/>
</dbReference>
<evidence type="ECO:0000256" key="3">
    <source>
        <dbReference type="ARBA" id="ARBA00022552"/>
    </source>
</evidence>
<dbReference type="EMBL" id="SGPL01000711">
    <property type="protein sequence ID" value="THH08289.1"/>
    <property type="molecule type" value="Genomic_DNA"/>
</dbReference>
<evidence type="ECO:0000256" key="1">
    <source>
        <dbReference type="ARBA" id="ARBA00022490"/>
    </source>
</evidence>
<keyword evidence="3 6" id="KW-0698">rRNA processing</keyword>
<dbReference type="PANTHER" id="PTHR20426:SF0">
    <property type="entry name" value="18S RRNA AMINOCARBOXYPROPYLTRANSFERASE"/>
    <property type="match status" value="1"/>
</dbReference>
<comment type="caution">
    <text evidence="11">The sequence shown here is derived from an EMBL/GenBank/DDBJ whole genome shotgun (WGS) entry which is preliminary data.</text>
</comment>
<keyword evidence="12" id="KW-1185">Reference proteome</keyword>
<evidence type="ECO:0000256" key="2">
    <source>
        <dbReference type="ARBA" id="ARBA00022517"/>
    </source>
</evidence>
<feature type="domain" description="NAD(P)-binding" evidence="10">
    <location>
        <begin position="403"/>
        <end position="490"/>
    </location>
</feature>
<proteinExistence type="inferred from homology"/>
<comment type="function">
    <text evidence="6">Aminocarboxypropyltransferase that catalyzes the aminocarboxypropyl transfer on pseudouridine at position 1191 (Psi1191) in 18S rRNA. It constitutes the last step in biosynthesis of the hypermodified N1-methyl-N3-(3-amino-3-carboxypropyl) pseudouridine (m1acp3-Psi) conserved in eukaryotic 18S rRNA.</text>
</comment>
<dbReference type="Pfam" id="PF13460">
    <property type="entry name" value="NAD_binding_10"/>
    <property type="match status" value="1"/>
</dbReference>
<comment type="similarity">
    <text evidence="6">Belongs to the TDD superfamily. TSR3 family.</text>
</comment>
<evidence type="ECO:0000256" key="4">
    <source>
        <dbReference type="ARBA" id="ARBA00022679"/>
    </source>
</evidence>
<dbReference type="GO" id="GO:0005634">
    <property type="term" value="C:nucleus"/>
    <property type="evidence" value="ECO:0007669"/>
    <property type="project" value="UniProtKB-SubCell"/>
</dbReference>
<feature type="domain" description="RNase L inhibitor RLI-like possible metal-binding" evidence="9">
    <location>
        <begin position="82"/>
        <end position="115"/>
    </location>
</feature>
<dbReference type="InterPro" id="IPR036291">
    <property type="entry name" value="NAD(P)-bd_dom_sf"/>
</dbReference>
<dbReference type="GO" id="GO:0000455">
    <property type="term" value="P:enzyme-directed rRNA pseudouridine synthesis"/>
    <property type="evidence" value="ECO:0007669"/>
    <property type="project" value="UniProtKB-UniRule"/>
</dbReference>
<sequence>MAKKNASGSSRGKAHGSGHHRGKRGGRGSSGSTAGRARYEFGGQFDDAGRPESAIDEVAEEEGAEEEEEESGEQSTKISIDVPVAMWDFDHCDPRRCSGKKLARLGLINELRIGSRFRGIVLSPRGTQVISPSDKDIILKSGLAVVECSWARLEDVPFHKIASPHERLRESDESSYLVQCSWPFYQKQKKSKRTNPVPYLVATNPTNYGKPWRLNCVEALAAAFYLTGFDAYAERLLDGFGWGGAFWDVNRPFIERYRTCGTAEEVSAMQAKILEESEASYEQSRRDREKEEEGGDLLFENPNHIAAAAYGIGSGHSDHPDEGEGDEEPAKLKAASALPDSSILLATTTALPPAAAAIFNTAGPDTTCSHTALPGKLKFHLSLTGSPKILAMSPSTTHIFMTGVTGYIGGSVLQRLLSHPKSETFQITALVRNEEKAKKLQSIGIKTVIASLDDLDQLADLAAAANVVIQTANADHLPAAKAILSGIRQRHEKTGEVPIFIHTSGTGVLADDAVGDKITDTIYHDSRPEEIESLPDTQLHRNVDLEIVKADTEGYVRTFIVVPPTVYGIAEGSLVDLGIQNPYSMQIPYLIKACLYRKRAGVIGEGKNVWSNVNVAEGRSTLLVADLFILILSAALADPQTPHGREGFYFGENGEHVVYDISKEIGKAMVELGRPSGARTSARTPVHGRSAEGY</sequence>
<feature type="binding site" evidence="6">
    <location>
        <position position="212"/>
    </location>
    <ligand>
        <name>S-adenosyl-L-methionine</name>
        <dbReference type="ChEBI" id="CHEBI:59789"/>
    </ligand>
</feature>
<keyword evidence="1 6" id="KW-0963">Cytoplasm</keyword>
<evidence type="ECO:0000256" key="5">
    <source>
        <dbReference type="ARBA" id="ARBA00022691"/>
    </source>
</evidence>
<dbReference type="GO" id="GO:1904047">
    <property type="term" value="F:S-adenosyl-L-methionine binding"/>
    <property type="evidence" value="ECO:0007669"/>
    <property type="project" value="UniProtKB-UniRule"/>
</dbReference>
<dbReference type="Pfam" id="PF04068">
    <property type="entry name" value="Fer4_RLI"/>
    <property type="match status" value="1"/>
</dbReference>
<dbReference type="SUPFAM" id="SSF51735">
    <property type="entry name" value="NAD(P)-binding Rossmann-fold domains"/>
    <property type="match status" value="1"/>
</dbReference>
<evidence type="ECO:0000259" key="10">
    <source>
        <dbReference type="Pfam" id="PF13460"/>
    </source>
</evidence>
<dbReference type="InterPro" id="IPR007177">
    <property type="entry name" value="Tsr3_C"/>
</dbReference>
<feature type="compositionally biased region" description="Low complexity" evidence="7">
    <location>
        <begin position="1"/>
        <end position="11"/>
    </location>
</feature>
<dbReference type="Proteomes" id="UP000310158">
    <property type="component" value="Unassembled WGS sequence"/>
</dbReference>
<comment type="caution">
    <text evidence="6">Lacks conserved residue(s) required for the propagation of feature annotation.</text>
</comment>
<evidence type="ECO:0000259" key="8">
    <source>
        <dbReference type="Pfam" id="PF04034"/>
    </source>
</evidence>
<evidence type="ECO:0000313" key="12">
    <source>
        <dbReference type="Proteomes" id="UP000310158"/>
    </source>
</evidence>
<dbReference type="Gene3D" id="3.40.50.720">
    <property type="entry name" value="NAD(P)-binding Rossmann-like Domain"/>
    <property type="match status" value="1"/>
</dbReference>
<feature type="binding site" evidence="6">
    <location>
        <position position="98"/>
    </location>
    <ligand>
        <name>S-adenosyl-L-methionine</name>
        <dbReference type="ChEBI" id="CHEBI:59789"/>
    </ligand>
</feature>
<feature type="region of interest" description="Disordered" evidence="7">
    <location>
        <begin position="1"/>
        <end position="77"/>
    </location>
</feature>
<dbReference type="InterPro" id="IPR022968">
    <property type="entry name" value="Tsr3-like"/>
</dbReference>
<evidence type="ECO:0000259" key="9">
    <source>
        <dbReference type="Pfam" id="PF04068"/>
    </source>
</evidence>
<dbReference type="EC" id="2.5.1.157" evidence="6"/>
<feature type="domain" description="16S/18S rRNA aminocarboxypropyltransferase Tsr3 C-terminal" evidence="8">
    <location>
        <begin position="175"/>
        <end position="273"/>
    </location>
</feature>
<evidence type="ECO:0000256" key="6">
    <source>
        <dbReference type="HAMAP-Rule" id="MF_03146"/>
    </source>
</evidence>